<reference evidence="1 2" key="1">
    <citation type="submission" date="2018-08" db="EMBL/GenBank/DDBJ databases">
        <title>Chitinophaga sp. K20C18050901, a novel bacterium isolated from forest soil.</title>
        <authorList>
            <person name="Wang C."/>
        </authorList>
    </citation>
    <scope>NUCLEOTIDE SEQUENCE [LARGE SCALE GENOMIC DNA]</scope>
    <source>
        <strain evidence="1 2">K20C18050901</strain>
    </source>
</reference>
<dbReference type="OrthoDB" id="5430844at2"/>
<dbReference type="AlphaFoldDB" id="A0A3E1NX65"/>
<dbReference type="EMBL" id="QTJV01000009">
    <property type="protein sequence ID" value="RFM32527.1"/>
    <property type="molecule type" value="Genomic_DNA"/>
</dbReference>
<keyword evidence="2" id="KW-1185">Reference proteome</keyword>
<accession>A0A3E1NX65</accession>
<dbReference type="Proteomes" id="UP000261174">
    <property type="component" value="Unassembled WGS sequence"/>
</dbReference>
<evidence type="ECO:0008006" key="3">
    <source>
        <dbReference type="Google" id="ProtNLM"/>
    </source>
</evidence>
<protein>
    <recommendedName>
        <fullName evidence="3">HPr kinase/phosphorylase C-terminal domain-containing protein</fullName>
    </recommendedName>
</protein>
<organism evidence="1 2">
    <name type="scientific">Chitinophaga silvisoli</name>
    <dbReference type="NCBI Taxonomy" id="2291814"/>
    <lineage>
        <taxon>Bacteria</taxon>
        <taxon>Pseudomonadati</taxon>
        <taxon>Bacteroidota</taxon>
        <taxon>Chitinophagia</taxon>
        <taxon>Chitinophagales</taxon>
        <taxon>Chitinophagaceae</taxon>
        <taxon>Chitinophaga</taxon>
    </lineage>
</organism>
<gene>
    <name evidence="1" type="ORF">DXN04_22855</name>
</gene>
<evidence type="ECO:0000313" key="2">
    <source>
        <dbReference type="Proteomes" id="UP000261174"/>
    </source>
</evidence>
<dbReference type="SUPFAM" id="SSF53795">
    <property type="entry name" value="PEP carboxykinase-like"/>
    <property type="match status" value="1"/>
</dbReference>
<evidence type="ECO:0000313" key="1">
    <source>
        <dbReference type="EMBL" id="RFM32527.1"/>
    </source>
</evidence>
<dbReference type="InterPro" id="IPR027417">
    <property type="entry name" value="P-loop_NTPase"/>
</dbReference>
<dbReference type="RefSeq" id="WP_116855720.1">
    <property type="nucleotide sequence ID" value="NZ_QTJV01000009.1"/>
</dbReference>
<proteinExistence type="predicted"/>
<dbReference type="Gene3D" id="3.40.50.300">
    <property type="entry name" value="P-loop containing nucleotide triphosphate hydrolases"/>
    <property type="match status" value="1"/>
</dbReference>
<comment type="caution">
    <text evidence="1">The sequence shown here is derived from an EMBL/GenBank/DDBJ whole genome shotgun (WGS) entry which is preliminary data.</text>
</comment>
<sequence>MSDYNYWGFGFKIISEIPFPELVADSTFEQAQVNIRMGPMPDPPDGFSFSTGRISYTINDRELLFTVQGIGSYYVSGGDTIIIQPDNDEVETQVLRLFVLNAGMAGILQQRHIIPMHTGSILIDGKLTLIAGRSGAGKSTTLAGLMNKQYRLFSDDIVVLANRDNSPTHGIASYPMIKLWEQSMQALAYEDRSFPIMPGMEKYGFFFHDDFDPNQYPINKIILLEISDNNQFSTEQLSGGKAFEAVVAHIYKPSFFNSPKMRVLKFRTITQLLQNAAVYLVARPANCAPDDLLSHVSSLI</sequence>
<name>A0A3E1NX65_9BACT</name>